<dbReference type="GO" id="GO:0004222">
    <property type="term" value="F:metalloendopeptidase activity"/>
    <property type="evidence" value="ECO:0007669"/>
    <property type="project" value="TreeGrafter"/>
</dbReference>
<evidence type="ECO:0000313" key="4">
    <source>
        <dbReference type="Proteomes" id="UP000198828"/>
    </source>
</evidence>
<organism evidence="3 4">
    <name type="scientific">Tepidimicrobium xylanilyticum</name>
    <dbReference type="NCBI Taxonomy" id="1123352"/>
    <lineage>
        <taxon>Bacteria</taxon>
        <taxon>Bacillati</taxon>
        <taxon>Bacillota</taxon>
        <taxon>Tissierellia</taxon>
        <taxon>Tissierellales</taxon>
        <taxon>Tepidimicrobiaceae</taxon>
        <taxon>Tepidimicrobium</taxon>
    </lineage>
</organism>
<feature type="transmembrane region" description="Helical" evidence="1">
    <location>
        <begin position="25"/>
        <end position="45"/>
    </location>
</feature>
<reference evidence="3 4" key="1">
    <citation type="submission" date="2016-10" db="EMBL/GenBank/DDBJ databases">
        <authorList>
            <person name="de Groot N.N."/>
        </authorList>
    </citation>
    <scope>NUCLEOTIDE SEQUENCE [LARGE SCALE GENOMIC DNA]</scope>
    <source>
        <strain evidence="3 4">DSM 23310</strain>
    </source>
</reference>
<accession>A0A1H3BTZ7</accession>
<evidence type="ECO:0000259" key="2">
    <source>
        <dbReference type="Pfam" id="PF01551"/>
    </source>
</evidence>
<dbReference type="RefSeq" id="WP_093753857.1">
    <property type="nucleotide sequence ID" value="NZ_BSYN01000006.1"/>
</dbReference>
<dbReference type="PANTHER" id="PTHR21666">
    <property type="entry name" value="PEPTIDASE-RELATED"/>
    <property type="match status" value="1"/>
</dbReference>
<gene>
    <name evidence="3" type="ORF">SAMN05660923_02317</name>
</gene>
<evidence type="ECO:0000256" key="1">
    <source>
        <dbReference type="SAM" id="Phobius"/>
    </source>
</evidence>
<feature type="domain" description="M23ase beta-sheet core" evidence="2">
    <location>
        <begin position="124"/>
        <end position="216"/>
    </location>
</feature>
<evidence type="ECO:0000313" key="3">
    <source>
        <dbReference type="EMBL" id="SDX45221.1"/>
    </source>
</evidence>
<dbReference type="Gene3D" id="2.70.70.10">
    <property type="entry name" value="Glucose Permease (Domain IIA)"/>
    <property type="match status" value="1"/>
</dbReference>
<dbReference type="SUPFAM" id="SSF51261">
    <property type="entry name" value="Duplicated hybrid motif"/>
    <property type="match status" value="1"/>
</dbReference>
<dbReference type="OrthoDB" id="9814460at2"/>
<dbReference type="Proteomes" id="UP000198828">
    <property type="component" value="Unassembled WGS sequence"/>
</dbReference>
<keyword evidence="1" id="KW-1133">Transmembrane helix</keyword>
<dbReference type="InterPro" id="IPR016047">
    <property type="entry name" value="M23ase_b-sheet_dom"/>
</dbReference>
<dbReference type="AlphaFoldDB" id="A0A1H3BTZ7"/>
<sequence>MYKKSYPKYKSILSYLKRRYHYKRILNRIIAALIILIIILLLKLLNNSFSNNIIQIIYNGINYEFSLKKDGKALVTYGRKLLTLPEKTLFVFNLNNSVKYPPPIEGVVYNPFGETIYLNGKSTFNDGVDIIPYEGKEPIAIKDGVVKSIEDRGAKGYFVTIEHEDFSTVYGYLVSIYVEKGEDIKAGTKIGTLGTNKDGNKYLHFQTIVNGSPVDPLKYIDFKGKF</sequence>
<proteinExistence type="predicted"/>
<dbReference type="PANTHER" id="PTHR21666:SF270">
    <property type="entry name" value="MUREIN HYDROLASE ACTIVATOR ENVC"/>
    <property type="match status" value="1"/>
</dbReference>
<dbReference type="EMBL" id="FNNG01000011">
    <property type="protein sequence ID" value="SDX45221.1"/>
    <property type="molecule type" value="Genomic_DNA"/>
</dbReference>
<dbReference type="Pfam" id="PF01551">
    <property type="entry name" value="Peptidase_M23"/>
    <property type="match status" value="1"/>
</dbReference>
<name>A0A1H3BTZ7_9FIRM</name>
<keyword evidence="1" id="KW-0812">Transmembrane</keyword>
<keyword evidence="4" id="KW-1185">Reference proteome</keyword>
<dbReference type="InterPro" id="IPR050570">
    <property type="entry name" value="Cell_wall_metabolism_enzyme"/>
</dbReference>
<protein>
    <submittedName>
        <fullName evidence="3">Peptidase family M23</fullName>
    </submittedName>
</protein>
<keyword evidence="1" id="KW-0472">Membrane</keyword>
<dbReference type="CDD" id="cd12797">
    <property type="entry name" value="M23_peptidase"/>
    <property type="match status" value="1"/>
</dbReference>
<dbReference type="InterPro" id="IPR011055">
    <property type="entry name" value="Dup_hybrid_motif"/>
</dbReference>